<organism evidence="14 15">
    <name type="scientific">Agrobacterium rosae</name>
    <dbReference type="NCBI Taxonomy" id="1972867"/>
    <lineage>
        <taxon>Bacteria</taxon>
        <taxon>Pseudomonadati</taxon>
        <taxon>Pseudomonadota</taxon>
        <taxon>Alphaproteobacteria</taxon>
        <taxon>Hyphomicrobiales</taxon>
        <taxon>Rhizobiaceae</taxon>
        <taxon>Rhizobium/Agrobacterium group</taxon>
        <taxon>Agrobacterium</taxon>
    </lineage>
</organism>
<name>A0A1R3T693_9HYPH</name>
<dbReference type="SMART" id="SM00836">
    <property type="entry name" value="DALR_1"/>
    <property type="match status" value="1"/>
</dbReference>
<dbReference type="SUPFAM" id="SSF55190">
    <property type="entry name" value="Arginyl-tRNA synthetase (ArgRS), N-terminal 'additional' domain"/>
    <property type="match status" value="1"/>
</dbReference>
<dbReference type="InterPro" id="IPR009080">
    <property type="entry name" value="tRNAsynth_Ia_anticodon-bd"/>
</dbReference>
<keyword evidence="4 10" id="KW-0436">Ligase</keyword>
<comment type="subunit">
    <text evidence="10">Monomer.</text>
</comment>
<dbReference type="PANTHER" id="PTHR11956">
    <property type="entry name" value="ARGINYL-TRNA SYNTHETASE"/>
    <property type="match status" value="1"/>
</dbReference>
<dbReference type="PRINTS" id="PR01038">
    <property type="entry name" value="TRNASYNTHARG"/>
</dbReference>
<dbReference type="InterPro" id="IPR014729">
    <property type="entry name" value="Rossmann-like_a/b/a_fold"/>
</dbReference>
<dbReference type="Pfam" id="PF05746">
    <property type="entry name" value="DALR_1"/>
    <property type="match status" value="1"/>
</dbReference>
<dbReference type="Proteomes" id="UP000187891">
    <property type="component" value="Unassembled WGS sequence"/>
</dbReference>
<evidence type="ECO:0000256" key="10">
    <source>
        <dbReference type="HAMAP-Rule" id="MF_00123"/>
    </source>
</evidence>
<dbReference type="GO" id="GO:0004814">
    <property type="term" value="F:arginine-tRNA ligase activity"/>
    <property type="evidence" value="ECO:0007669"/>
    <property type="project" value="UniProtKB-UniRule"/>
</dbReference>
<feature type="short sequence motif" description="'HIGH' region" evidence="10">
    <location>
        <begin position="141"/>
        <end position="151"/>
    </location>
</feature>
<evidence type="ECO:0000256" key="11">
    <source>
        <dbReference type="RuleBase" id="RU363038"/>
    </source>
</evidence>
<proteinExistence type="inferred from homology"/>
<keyword evidence="3 10" id="KW-0963">Cytoplasm</keyword>
<dbReference type="SUPFAM" id="SSF52374">
    <property type="entry name" value="Nucleotidylyl transferase"/>
    <property type="match status" value="1"/>
</dbReference>
<dbReference type="Gene3D" id="3.40.50.620">
    <property type="entry name" value="HUPs"/>
    <property type="match status" value="1"/>
</dbReference>
<keyword evidence="5 10" id="KW-0547">Nucleotide-binding</keyword>
<dbReference type="InterPro" id="IPR005148">
    <property type="entry name" value="Arg-tRNA-synth_N"/>
</dbReference>
<evidence type="ECO:0000313" key="14">
    <source>
        <dbReference type="EMBL" id="SCX00426.1"/>
    </source>
</evidence>
<comment type="subcellular location">
    <subcellularLocation>
        <location evidence="1 10">Cytoplasm</location>
    </subcellularLocation>
</comment>
<dbReference type="GO" id="GO:0005737">
    <property type="term" value="C:cytoplasm"/>
    <property type="evidence" value="ECO:0007669"/>
    <property type="project" value="UniProtKB-SubCell"/>
</dbReference>
<feature type="domain" description="Arginyl tRNA synthetase N-terminal" evidence="13">
    <location>
        <begin position="15"/>
        <end position="104"/>
    </location>
</feature>
<sequence>MTAFRAGILMMNLFADFDTRIKNALETIDLVKAHRDTVDFGRITVESPRDPSHGDVATNAAMVLAKPLGTNPRALAELIVPALEQDEDVDSVNVAGPGFINIRVSVAYWQRLLANMIAQGADYGRSTVGTGKKINVEYVSANPTGPMHVGHCRGAVVGDTLANVLAFAGYGVTKEYYINDAGSQIDVLARSVFLRYREALGEDVGAIPPGLYPGDYLVPLGQTLADEFGEKLRAMPEEQWLPIVKDKAIDAMMVMIREDLAALNVKHDVFYSERTLHAGNGGPIQSAINDLTFKGHVYKGTLPPPKGELPDDWEDREQTLFRSTEVGDDMDRALIKSDGSYTYFAADVAYFKDKYDRGFGEMIYVLGADHGGYVKRLEAVARAVSEGKSKLTVLLCQLVKLFRDGEPVKMSKRSGDFVTLRDVVDEVGRDPVRFMMLYRKNSEPLDFDFAKVTEQSKDNPVFYVQYAHARCKSVFRQANEAFSDLNVSEEELVSGASLINDVNELQLIAKLAEYPRLIESTALNHEPHRLAFYLYDLASSFHGHWNKGKDQPELRFVNDKNRELSVARLGLVNAVANVLKSGLTLLGADAPDEMR</sequence>
<evidence type="ECO:0000256" key="7">
    <source>
        <dbReference type="ARBA" id="ARBA00022917"/>
    </source>
</evidence>
<keyword evidence="8 10" id="KW-0030">Aminoacyl-tRNA synthetase</keyword>
<dbReference type="FunFam" id="1.10.730.10:FF:000008">
    <property type="entry name" value="Arginine--tRNA ligase"/>
    <property type="match status" value="1"/>
</dbReference>
<dbReference type="AlphaFoldDB" id="A0A1R3T693"/>
<dbReference type="InterPro" id="IPR001412">
    <property type="entry name" value="aa-tRNA-synth_I_CS"/>
</dbReference>
<dbReference type="PANTHER" id="PTHR11956:SF5">
    <property type="entry name" value="ARGININE--TRNA LIGASE, CYTOPLASMIC"/>
    <property type="match status" value="1"/>
</dbReference>
<feature type="domain" description="DALR anticodon binding" evidence="12">
    <location>
        <begin position="464"/>
        <end position="594"/>
    </location>
</feature>
<dbReference type="HAMAP" id="MF_00123">
    <property type="entry name" value="Arg_tRNA_synth"/>
    <property type="match status" value="1"/>
</dbReference>
<evidence type="ECO:0000256" key="2">
    <source>
        <dbReference type="ARBA" id="ARBA00005594"/>
    </source>
</evidence>
<protein>
    <recommendedName>
        <fullName evidence="10">Arginine--tRNA ligase</fullName>
        <ecNumber evidence="10">6.1.1.19</ecNumber>
    </recommendedName>
    <alternativeName>
        <fullName evidence="10">Arginyl-tRNA synthetase</fullName>
        <shortName evidence="10">ArgRS</shortName>
    </alternativeName>
</protein>
<dbReference type="CDD" id="cd00671">
    <property type="entry name" value="ArgRS_core"/>
    <property type="match status" value="1"/>
</dbReference>
<evidence type="ECO:0000256" key="5">
    <source>
        <dbReference type="ARBA" id="ARBA00022741"/>
    </source>
</evidence>
<evidence type="ECO:0000256" key="3">
    <source>
        <dbReference type="ARBA" id="ARBA00022490"/>
    </source>
</evidence>
<dbReference type="InterPro" id="IPR035684">
    <property type="entry name" value="ArgRS_core"/>
</dbReference>
<keyword evidence="6 10" id="KW-0067">ATP-binding</keyword>
<evidence type="ECO:0000256" key="1">
    <source>
        <dbReference type="ARBA" id="ARBA00004496"/>
    </source>
</evidence>
<dbReference type="InterPro" id="IPR008909">
    <property type="entry name" value="DALR_anticod-bd"/>
</dbReference>
<reference evidence="15" key="1">
    <citation type="submission" date="2016-10" db="EMBL/GenBank/DDBJ databases">
        <authorList>
            <person name="Wibberg D."/>
        </authorList>
    </citation>
    <scope>NUCLEOTIDE SEQUENCE [LARGE SCALE GENOMIC DNA]</scope>
</reference>
<dbReference type="EMBL" id="FMUE01000001">
    <property type="protein sequence ID" value="SCX00426.1"/>
    <property type="molecule type" value="Genomic_DNA"/>
</dbReference>
<evidence type="ECO:0000313" key="15">
    <source>
        <dbReference type="Proteomes" id="UP000187891"/>
    </source>
</evidence>
<dbReference type="Pfam" id="PF00750">
    <property type="entry name" value="tRNA-synt_1d"/>
    <property type="match status" value="2"/>
</dbReference>
<dbReference type="InterPro" id="IPR036695">
    <property type="entry name" value="Arg-tRNA-synth_N_sf"/>
</dbReference>
<dbReference type="SMART" id="SM01016">
    <property type="entry name" value="Arg_tRNA_synt_N"/>
    <property type="match status" value="1"/>
</dbReference>
<comment type="similarity">
    <text evidence="2 10 11">Belongs to the class-I aminoacyl-tRNA synthetase family.</text>
</comment>
<evidence type="ECO:0000256" key="8">
    <source>
        <dbReference type="ARBA" id="ARBA00023146"/>
    </source>
</evidence>
<dbReference type="NCBIfam" id="TIGR00456">
    <property type="entry name" value="argS"/>
    <property type="match status" value="1"/>
</dbReference>
<dbReference type="Gene3D" id="1.10.730.10">
    <property type="entry name" value="Isoleucyl-tRNA Synthetase, Domain 1"/>
    <property type="match status" value="1"/>
</dbReference>
<comment type="catalytic activity">
    <reaction evidence="9 10">
        <text>tRNA(Arg) + L-arginine + ATP = L-arginyl-tRNA(Arg) + AMP + diphosphate</text>
        <dbReference type="Rhea" id="RHEA:20301"/>
        <dbReference type="Rhea" id="RHEA-COMP:9658"/>
        <dbReference type="Rhea" id="RHEA-COMP:9673"/>
        <dbReference type="ChEBI" id="CHEBI:30616"/>
        <dbReference type="ChEBI" id="CHEBI:32682"/>
        <dbReference type="ChEBI" id="CHEBI:33019"/>
        <dbReference type="ChEBI" id="CHEBI:78442"/>
        <dbReference type="ChEBI" id="CHEBI:78513"/>
        <dbReference type="ChEBI" id="CHEBI:456215"/>
        <dbReference type="EC" id="6.1.1.19"/>
    </reaction>
</comment>
<dbReference type="PROSITE" id="PS00178">
    <property type="entry name" value="AA_TRNA_LIGASE_I"/>
    <property type="match status" value="1"/>
</dbReference>
<accession>A0A1R3T693</accession>
<evidence type="ECO:0000259" key="13">
    <source>
        <dbReference type="SMART" id="SM01016"/>
    </source>
</evidence>
<evidence type="ECO:0000256" key="4">
    <source>
        <dbReference type="ARBA" id="ARBA00022598"/>
    </source>
</evidence>
<gene>
    <name evidence="10 14" type="primary">argS</name>
    <name evidence="14" type="ORF">DSM25559_0037</name>
</gene>
<dbReference type="GO" id="GO:0005524">
    <property type="term" value="F:ATP binding"/>
    <property type="evidence" value="ECO:0007669"/>
    <property type="project" value="UniProtKB-UniRule"/>
</dbReference>
<dbReference type="SUPFAM" id="SSF47323">
    <property type="entry name" value="Anticodon-binding domain of a subclass of class I aminoacyl-tRNA synthetases"/>
    <property type="match status" value="1"/>
</dbReference>
<dbReference type="Gene3D" id="3.30.1360.70">
    <property type="entry name" value="Arginyl tRNA synthetase N-terminal domain"/>
    <property type="match status" value="1"/>
</dbReference>
<dbReference type="EC" id="6.1.1.19" evidence="10"/>
<evidence type="ECO:0000256" key="6">
    <source>
        <dbReference type="ARBA" id="ARBA00022840"/>
    </source>
</evidence>
<dbReference type="InterPro" id="IPR001278">
    <property type="entry name" value="Arg-tRNA-ligase"/>
</dbReference>
<keyword evidence="7 10" id="KW-0648">Protein biosynthesis</keyword>
<evidence type="ECO:0000259" key="12">
    <source>
        <dbReference type="SMART" id="SM00836"/>
    </source>
</evidence>
<evidence type="ECO:0000256" key="9">
    <source>
        <dbReference type="ARBA" id="ARBA00049339"/>
    </source>
</evidence>
<dbReference type="GO" id="GO:0006420">
    <property type="term" value="P:arginyl-tRNA aminoacylation"/>
    <property type="evidence" value="ECO:0007669"/>
    <property type="project" value="UniProtKB-UniRule"/>
</dbReference>
<dbReference type="STRING" id="1907666.DSM25559_0037"/>
<dbReference type="Pfam" id="PF03485">
    <property type="entry name" value="Arg_tRNA_synt_N"/>
    <property type="match status" value="1"/>
</dbReference>